<dbReference type="AlphaFoldDB" id="B0WQ05"/>
<dbReference type="KEGG" id="cqu:CpipJ_CPIJ009127"/>
<dbReference type="SUPFAM" id="SSF50494">
    <property type="entry name" value="Trypsin-like serine proteases"/>
    <property type="match status" value="1"/>
</dbReference>
<dbReference type="PANTHER" id="PTHR24256">
    <property type="entry name" value="TRYPTASE-RELATED"/>
    <property type="match status" value="1"/>
</dbReference>
<evidence type="ECO:0000313" key="11">
    <source>
        <dbReference type="EnsemblMetazoa" id="CPIJ009127-PA"/>
    </source>
</evidence>
<dbReference type="VEuPathDB" id="VectorBase:CPIJ009127"/>
<evidence type="ECO:0000256" key="1">
    <source>
        <dbReference type="ARBA" id="ARBA00004613"/>
    </source>
</evidence>
<dbReference type="InterPro" id="IPR043504">
    <property type="entry name" value="Peptidase_S1_PA_chymotrypsin"/>
</dbReference>
<evidence type="ECO:0000259" key="9">
    <source>
        <dbReference type="PROSITE" id="PS50240"/>
    </source>
</evidence>
<reference evidence="10" key="1">
    <citation type="submission" date="2007-03" db="EMBL/GenBank/DDBJ databases">
        <title>Annotation of Culex pipiens quinquefasciatus.</title>
        <authorList>
            <consortium name="The Broad Institute Genome Sequencing Platform"/>
            <person name="Atkinson P.W."/>
            <person name="Hemingway J."/>
            <person name="Christensen B.M."/>
            <person name="Higgs S."/>
            <person name="Kodira C."/>
            <person name="Hannick L."/>
            <person name="Megy K."/>
            <person name="O'Leary S."/>
            <person name="Pearson M."/>
            <person name="Haas B.J."/>
            <person name="Mauceli E."/>
            <person name="Wortman J.R."/>
            <person name="Lee N.H."/>
            <person name="Guigo R."/>
            <person name="Stanke M."/>
            <person name="Alvarado L."/>
            <person name="Amedeo P."/>
            <person name="Antoine C.H."/>
            <person name="Arensburger P."/>
            <person name="Bidwell S.L."/>
            <person name="Crawford M."/>
            <person name="Camaro F."/>
            <person name="Devon K."/>
            <person name="Engels R."/>
            <person name="Hammond M."/>
            <person name="Howarth C."/>
            <person name="Koehrsen M."/>
            <person name="Lawson D."/>
            <person name="Montgomery P."/>
            <person name="Nene V."/>
            <person name="Nusbaum C."/>
            <person name="Puiu D."/>
            <person name="Romero-Severson J."/>
            <person name="Severson D.W."/>
            <person name="Shumway M."/>
            <person name="Sisk P."/>
            <person name="Stolte C."/>
            <person name="Zeng Q."/>
            <person name="Eisenstadt E."/>
            <person name="Fraser-Liggett C."/>
            <person name="Strausberg R."/>
            <person name="Galagan J."/>
            <person name="Birren B."/>
            <person name="Collins F.H."/>
        </authorList>
    </citation>
    <scope>NUCLEOTIDE SEQUENCE [LARGE SCALE GENOMIC DNA]</scope>
    <source>
        <strain evidence="10">JHB</strain>
    </source>
</reference>
<comment type="similarity">
    <text evidence="8">Belongs to the peptidase S1 family. CLIP subfamily.</text>
</comment>
<evidence type="ECO:0000313" key="10">
    <source>
        <dbReference type="EMBL" id="EDS32649.1"/>
    </source>
</evidence>
<dbReference type="InterPro" id="IPR009003">
    <property type="entry name" value="Peptidase_S1_PA"/>
</dbReference>
<dbReference type="HOGENOM" id="CLU_006842_0_3_1"/>
<dbReference type="InParanoid" id="B0WQ05"/>
<dbReference type="OrthoDB" id="547031at2759"/>
<evidence type="ECO:0000313" key="12">
    <source>
        <dbReference type="Proteomes" id="UP000002320"/>
    </source>
</evidence>
<accession>B0WQ05</accession>
<proteinExistence type="inferred from homology"/>
<dbReference type="GO" id="GO:0006508">
    <property type="term" value="P:proteolysis"/>
    <property type="evidence" value="ECO:0007669"/>
    <property type="project" value="UniProtKB-KW"/>
</dbReference>
<sequence>MDCPKYSRFTSSDKFWQNWRTLYQKDAERARKQLCNMGTRGSTTVLSVCCPTKLNPESCGTTDRHKISYGKTARESELPWMVALQTENGNHVCGGTLVTDQYVLTAAHCLTRQLDKVVAVLIGRTTLTSPEKCSSEDCDDGEYAPVQVIPVEHIRHPLYSARRRLNDIALLRLASPAKLGENVKPICLPNGTPEQNIPPEGLGLLIVSGWGLTERGNSFDMLRYATLPHVPLQECTQLQENLKLDPKTQLCAGGVNRVDNCLGDSGGPLQAISAGDKLHFIQYGVVAFGVTTCGEQNLPGVYTNVGAYLGWIFKTVEGVAS</sequence>
<dbReference type="PRINTS" id="PR00722">
    <property type="entry name" value="CHYMOTRYPSIN"/>
</dbReference>
<evidence type="ECO:0000256" key="7">
    <source>
        <dbReference type="ARBA" id="ARBA00023180"/>
    </source>
</evidence>
<organism>
    <name type="scientific">Culex quinquefasciatus</name>
    <name type="common">Southern house mosquito</name>
    <name type="synonym">Culex pungens</name>
    <dbReference type="NCBI Taxonomy" id="7176"/>
    <lineage>
        <taxon>Eukaryota</taxon>
        <taxon>Metazoa</taxon>
        <taxon>Ecdysozoa</taxon>
        <taxon>Arthropoda</taxon>
        <taxon>Hexapoda</taxon>
        <taxon>Insecta</taxon>
        <taxon>Pterygota</taxon>
        <taxon>Neoptera</taxon>
        <taxon>Endopterygota</taxon>
        <taxon>Diptera</taxon>
        <taxon>Nematocera</taxon>
        <taxon>Culicoidea</taxon>
        <taxon>Culicidae</taxon>
        <taxon>Culicinae</taxon>
        <taxon>Culicini</taxon>
        <taxon>Culex</taxon>
        <taxon>Culex</taxon>
    </lineage>
</organism>
<dbReference type="CDD" id="cd00190">
    <property type="entry name" value="Tryp_SPc"/>
    <property type="match status" value="1"/>
</dbReference>
<feature type="domain" description="Peptidase S1" evidence="9">
    <location>
        <begin position="67"/>
        <end position="317"/>
    </location>
</feature>
<evidence type="ECO:0000256" key="5">
    <source>
        <dbReference type="ARBA" id="ARBA00022859"/>
    </source>
</evidence>
<dbReference type="EnsemblMetazoa" id="CPIJ009127-RA">
    <property type="protein sequence ID" value="CPIJ009127-PA"/>
    <property type="gene ID" value="CPIJ009127"/>
</dbReference>
<dbReference type="InterPro" id="IPR051487">
    <property type="entry name" value="Ser/Thr_Proteases_Immune/Dev"/>
</dbReference>
<comment type="subcellular location">
    <subcellularLocation>
        <location evidence="1">Secreted</location>
    </subcellularLocation>
</comment>
<dbReference type="STRING" id="7176.B0WQ05"/>
<keyword evidence="3" id="KW-0399">Innate immunity</keyword>
<keyword evidence="5" id="KW-0391">Immunity</keyword>
<dbReference type="GO" id="GO:0045087">
    <property type="term" value="P:innate immune response"/>
    <property type="evidence" value="ECO:0007669"/>
    <property type="project" value="UniProtKB-KW"/>
</dbReference>
<keyword evidence="12" id="KW-1185">Reference proteome</keyword>
<evidence type="ECO:0000256" key="6">
    <source>
        <dbReference type="ARBA" id="ARBA00023157"/>
    </source>
</evidence>
<keyword evidence="7" id="KW-0325">Glycoprotein</keyword>
<name>B0WQ05_CULQU</name>
<dbReference type="PROSITE" id="PS00134">
    <property type="entry name" value="TRYPSIN_HIS"/>
    <property type="match status" value="1"/>
</dbReference>
<keyword evidence="4" id="KW-0732">Signal</keyword>
<dbReference type="Gene3D" id="2.40.10.10">
    <property type="entry name" value="Trypsin-like serine proteases"/>
    <property type="match status" value="2"/>
</dbReference>
<dbReference type="InterPro" id="IPR018114">
    <property type="entry name" value="TRYPSIN_HIS"/>
</dbReference>
<keyword evidence="10" id="KW-0645">Protease</keyword>
<evidence type="ECO:0000256" key="8">
    <source>
        <dbReference type="ARBA" id="ARBA00024195"/>
    </source>
</evidence>
<evidence type="ECO:0000256" key="4">
    <source>
        <dbReference type="ARBA" id="ARBA00022729"/>
    </source>
</evidence>
<dbReference type="VEuPathDB" id="VectorBase:CQUJHB017910"/>
<dbReference type="Pfam" id="PF00089">
    <property type="entry name" value="Trypsin"/>
    <property type="match status" value="1"/>
</dbReference>
<dbReference type="FunFam" id="2.40.10.10:FF:000028">
    <property type="entry name" value="Serine protease easter"/>
    <property type="match status" value="1"/>
</dbReference>
<keyword evidence="10" id="KW-0378">Hydrolase</keyword>
<dbReference type="Proteomes" id="UP000002320">
    <property type="component" value="Unassembled WGS sequence"/>
</dbReference>
<dbReference type="SMART" id="SM00020">
    <property type="entry name" value="Tryp_SPc"/>
    <property type="match status" value="1"/>
</dbReference>
<dbReference type="eggNOG" id="KOG3627">
    <property type="taxonomic scope" value="Eukaryota"/>
</dbReference>
<reference evidence="11" key="2">
    <citation type="submission" date="2020-05" db="UniProtKB">
        <authorList>
            <consortium name="EnsemblMetazoa"/>
        </authorList>
    </citation>
    <scope>IDENTIFICATION</scope>
    <source>
        <strain evidence="11">JHB</strain>
    </source>
</reference>
<dbReference type="OMA" id="KIYYICC"/>
<dbReference type="MEROPS" id="S01.B31"/>
<evidence type="ECO:0000256" key="3">
    <source>
        <dbReference type="ARBA" id="ARBA00022588"/>
    </source>
</evidence>
<keyword evidence="2" id="KW-0964">Secreted</keyword>
<dbReference type="GO" id="GO:0005576">
    <property type="term" value="C:extracellular region"/>
    <property type="evidence" value="ECO:0007669"/>
    <property type="project" value="UniProtKB-SubCell"/>
</dbReference>
<dbReference type="InterPro" id="IPR001254">
    <property type="entry name" value="Trypsin_dom"/>
</dbReference>
<keyword evidence="6" id="KW-1015">Disulfide bond</keyword>
<protein>
    <submittedName>
        <fullName evidence="10 11">Serine protease</fullName>
    </submittedName>
</protein>
<gene>
    <name evidence="11" type="primary">6041579</name>
    <name evidence="10" type="ORF">CpipJ_CPIJ009127</name>
</gene>
<dbReference type="PROSITE" id="PS50240">
    <property type="entry name" value="TRYPSIN_DOM"/>
    <property type="match status" value="1"/>
</dbReference>
<dbReference type="EMBL" id="DS232032">
    <property type="protein sequence ID" value="EDS32649.1"/>
    <property type="molecule type" value="Genomic_DNA"/>
</dbReference>
<evidence type="ECO:0000256" key="2">
    <source>
        <dbReference type="ARBA" id="ARBA00022525"/>
    </source>
</evidence>
<dbReference type="InterPro" id="IPR001314">
    <property type="entry name" value="Peptidase_S1A"/>
</dbReference>
<dbReference type="GO" id="GO:0004252">
    <property type="term" value="F:serine-type endopeptidase activity"/>
    <property type="evidence" value="ECO:0007669"/>
    <property type="project" value="InterPro"/>
</dbReference>